<evidence type="ECO:0008006" key="3">
    <source>
        <dbReference type="Google" id="ProtNLM"/>
    </source>
</evidence>
<dbReference type="RefSeq" id="WP_209900747.1">
    <property type="nucleotide sequence ID" value="NZ_BAAAJW010000002.1"/>
</dbReference>
<accession>A0ABS4WZ89</accession>
<evidence type="ECO:0000313" key="2">
    <source>
        <dbReference type="Proteomes" id="UP001519290"/>
    </source>
</evidence>
<proteinExistence type="predicted"/>
<dbReference type="EMBL" id="JAGIOD010000001">
    <property type="protein sequence ID" value="MBP2381522.1"/>
    <property type="molecule type" value="Genomic_DNA"/>
</dbReference>
<organism evidence="1 2">
    <name type="scientific">Brachybacterium sacelli</name>
    <dbReference type="NCBI Taxonomy" id="173364"/>
    <lineage>
        <taxon>Bacteria</taxon>
        <taxon>Bacillati</taxon>
        <taxon>Actinomycetota</taxon>
        <taxon>Actinomycetes</taxon>
        <taxon>Micrococcales</taxon>
        <taxon>Dermabacteraceae</taxon>
        <taxon>Brachybacterium</taxon>
    </lineage>
</organism>
<protein>
    <recommendedName>
        <fullName evidence="3">Transposase</fullName>
    </recommendedName>
</protein>
<keyword evidence="2" id="KW-1185">Reference proteome</keyword>
<sequence length="50" mass="5513">MDRSARTALARLLSLKTKAGYTHRRTSASDVLTTENALARLLDIAGRWAL</sequence>
<dbReference type="Proteomes" id="UP001519290">
    <property type="component" value="Unassembled WGS sequence"/>
</dbReference>
<comment type="caution">
    <text evidence="1">The sequence shown here is derived from an EMBL/GenBank/DDBJ whole genome shotgun (WGS) entry which is preliminary data.</text>
</comment>
<gene>
    <name evidence="1" type="ORF">JOF43_001479</name>
</gene>
<evidence type="ECO:0000313" key="1">
    <source>
        <dbReference type="EMBL" id="MBP2381522.1"/>
    </source>
</evidence>
<reference evidence="1 2" key="1">
    <citation type="submission" date="2021-03" db="EMBL/GenBank/DDBJ databases">
        <title>Sequencing the genomes of 1000 actinobacteria strains.</title>
        <authorList>
            <person name="Klenk H.-P."/>
        </authorList>
    </citation>
    <scope>NUCLEOTIDE SEQUENCE [LARGE SCALE GENOMIC DNA]</scope>
    <source>
        <strain evidence="1 2">DSM 14566</strain>
    </source>
</reference>
<name>A0ABS4WZ89_9MICO</name>